<evidence type="ECO:0000256" key="14">
    <source>
        <dbReference type="SAM" id="Phobius"/>
    </source>
</evidence>
<gene>
    <name evidence="15" type="primary">Cyp3a41a</name>
    <name evidence="15" type="ORF">TNCT_648431</name>
</gene>
<dbReference type="PROSITE" id="PS00086">
    <property type="entry name" value="CYTOCHROME_P450"/>
    <property type="match status" value="2"/>
</dbReference>
<evidence type="ECO:0000256" key="3">
    <source>
        <dbReference type="ARBA" id="ARBA00004406"/>
    </source>
</evidence>
<evidence type="ECO:0000256" key="4">
    <source>
        <dbReference type="ARBA" id="ARBA00010617"/>
    </source>
</evidence>
<evidence type="ECO:0000256" key="7">
    <source>
        <dbReference type="ARBA" id="ARBA00022824"/>
    </source>
</evidence>
<organism evidence="15 16">
    <name type="scientific">Trichonephila clavata</name>
    <name type="common">Joro spider</name>
    <name type="synonym">Nephila clavata</name>
    <dbReference type="NCBI Taxonomy" id="2740835"/>
    <lineage>
        <taxon>Eukaryota</taxon>
        <taxon>Metazoa</taxon>
        <taxon>Ecdysozoa</taxon>
        <taxon>Arthropoda</taxon>
        <taxon>Chelicerata</taxon>
        <taxon>Arachnida</taxon>
        <taxon>Araneae</taxon>
        <taxon>Araneomorphae</taxon>
        <taxon>Entelegynae</taxon>
        <taxon>Araneoidea</taxon>
        <taxon>Nephilidae</taxon>
        <taxon>Trichonephila</taxon>
    </lineage>
</organism>
<evidence type="ECO:0000256" key="1">
    <source>
        <dbReference type="ARBA" id="ARBA00001971"/>
    </source>
</evidence>
<feature type="transmembrane region" description="Helical" evidence="14">
    <location>
        <begin position="591"/>
        <end position="614"/>
    </location>
</feature>
<dbReference type="GO" id="GO:0005506">
    <property type="term" value="F:iron ion binding"/>
    <property type="evidence" value="ECO:0007669"/>
    <property type="project" value="InterPro"/>
</dbReference>
<evidence type="ECO:0000256" key="5">
    <source>
        <dbReference type="ARBA" id="ARBA00022617"/>
    </source>
</evidence>
<protein>
    <submittedName>
        <fullName evidence="15">Cytochrome P450 3A41</fullName>
    </submittedName>
</protein>
<evidence type="ECO:0000256" key="10">
    <source>
        <dbReference type="ARBA" id="ARBA00023004"/>
    </source>
</evidence>
<dbReference type="SUPFAM" id="SSF48264">
    <property type="entry name" value="Cytochrome P450"/>
    <property type="match status" value="2"/>
</dbReference>
<evidence type="ECO:0000256" key="12">
    <source>
        <dbReference type="ARBA" id="ARBA00023136"/>
    </source>
</evidence>
<dbReference type="EMBL" id="BMAO01006570">
    <property type="protein sequence ID" value="GFR09745.1"/>
    <property type="molecule type" value="Genomic_DNA"/>
</dbReference>
<dbReference type="Proteomes" id="UP000887116">
    <property type="component" value="Unassembled WGS sequence"/>
</dbReference>
<dbReference type="GO" id="GO:0020037">
    <property type="term" value="F:heme binding"/>
    <property type="evidence" value="ECO:0007669"/>
    <property type="project" value="InterPro"/>
</dbReference>
<feature type="transmembrane region" description="Helical" evidence="14">
    <location>
        <begin position="91"/>
        <end position="113"/>
    </location>
</feature>
<keyword evidence="16" id="KW-1185">Reference proteome</keyword>
<feature type="transmembrane region" description="Helical" evidence="14">
    <location>
        <begin position="6"/>
        <end position="24"/>
    </location>
</feature>
<dbReference type="InterPro" id="IPR050476">
    <property type="entry name" value="Insect_CytP450_Detox"/>
</dbReference>
<dbReference type="GO" id="GO:0016705">
    <property type="term" value="F:oxidoreductase activity, acting on paired donors, with incorporation or reduction of molecular oxygen"/>
    <property type="evidence" value="ECO:0007669"/>
    <property type="project" value="InterPro"/>
</dbReference>
<comment type="similarity">
    <text evidence="4">Belongs to the cytochrome P450 family.</text>
</comment>
<dbReference type="Pfam" id="PF00067">
    <property type="entry name" value="p450"/>
    <property type="match status" value="2"/>
</dbReference>
<dbReference type="InterPro" id="IPR017972">
    <property type="entry name" value="Cyt_P450_CS"/>
</dbReference>
<dbReference type="PRINTS" id="PR00463">
    <property type="entry name" value="EP450I"/>
</dbReference>
<keyword evidence="6 13" id="KW-0479">Metal-binding</keyword>
<feature type="transmembrane region" description="Helical" evidence="14">
    <location>
        <begin position="512"/>
        <end position="533"/>
    </location>
</feature>
<comment type="caution">
    <text evidence="15">The sequence shown here is derived from an EMBL/GenBank/DDBJ whole genome shotgun (WGS) entry which is preliminary data.</text>
</comment>
<dbReference type="PRINTS" id="PR00385">
    <property type="entry name" value="P450"/>
</dbReference>
<dbReference type="InterPro" id="IPR001128">
    <property type="entry name" value="Cyt_P450"/>
</dbReference>
<dbReference type="GO" id="GO:0005789">
    <property type="term" value="C:endoplasmic reticulum membrane"/>
    <property type="evidence" value="ECO:0007669"/>
    <property type="project" value="UniProtKB-SubCell"/>
</dbReference>
<keyword evidence="7" id="KW-0256">Endoplasmic reticulum</keyword>
<keyword evidence="10 13" id="KW-0408">Iron</keyword>
<dbReference type="GO" id="GO:0004497">
    <property type="term" value="F:monooxygenase activity"/>
    <property type="evidence" value="ECO:0007669"/>
    <property type="project" value="UniProtKB-KW"/>
</dbReference>
<evidence type="ECO:0000256" key="2">
    <source>
        <dbReference type="ARBA" id="ARBA00004174"/>
    </source>
</evidence>
<evidence type="ECO:0000256" key="6">
    <source>
        <dbReference type="ARBA" id="ARBA00022723"/>
    </source>
</evidence>
<dbReference type="PANTHER" id="PTHR24292">
    <property type="entry name" value="CYTOCHROME P450"/>
    <property type="match status" value="1"/>
</dbReference>
<keyword evidence="14" id="KW-1133">Transmembrane helix</keyword>
<dbReference type="Gene3D" id="1.10.630.10">
    <property type="entry name" value="Cytochrome P450"/>
    <property type="match status" value="2"/>
</dbReference>
<dbReference type="PANTHER" id="PTHR24292:SF102">
    <property type="entry name" value="CYTOCHROME P450 FAMILY-RELATED"/>
    <property type="match status" value="1"/>
</dbReference>
<keyword evidence="9" id="KW-0560">Oxidoreductase</keyword>
<evidence type="ECO:0000313" key="16">
    <source>
        <dbReference type="Proteomes" id="UP000887116"/>
    </source>
</evidence>
<keyword evidence="5 13" id="KW-0349">Heme</keyword>
<evidence type="ECO:0000313" key="15">
    <source>
        <dbReference type="EMBL" id="GFR09745.1"/>
    </source>
</evidence>
<name>A0A8X6LH79_TRICU</name>
<accession>A0A8X6LH79</accession>
<feature type="transmembrane region" description="Helical" evidence="14">
    <location>
        <begin position="295"/>
        <end position="316"/>
    </location>
</feature>
<evidence type="ECO:0000256" key="9">
    <source>
        <dbReference type="ARBA" id="ARBA00023002"/>
    </source>
</evidence>
<evidence type="ECO:0000256" key="11">
    <source>
        <dbReference type="ARBA" id="ARBA00023033"/>
    </source>
</evidence>
<feature type="binding site" description="axial binding residue" evidence="13">
    <location>
        <position position="731"/>
    </location>
    <ligand>
        <name>heme</name>
        <dbReference type="ChEBI" id="CHEBI:30413"/>
    </ligand>
    <ligandPart>
        <name>Fe</name>
        <dbReference type="ChEBI" id="CHEBI:18248"/>
    </ligandPart>
</feature>
<evidence type="ECO:0000256" key="13">
    <source>
        <dbReference type="PIRSR" id="PIRSR602401-1"/>
    </source>
</evidence>
<evidence type="ECO:0000256" key="8">
    <source>
        <dbReference type="ARBA" id="ARBA00022848"/>
    </source>
</evidence>
<dbReference type="InterPro" id="IPR036396">
    <property type="entry name" value="Cyt_P450_sf"/>
</dbReference>
<keyword evidence="11" id="KW-0503">Monooxygenase</keyword>
<dbReference type="CDD" id="cd11055">
    <property type="entry name" value="CYP3A-like"/>
    <property type="match status" value="1"/>
</dbReference>
<reference evidence="15" key="1">
    <citation type="submission" date="2020-07" db="EMBL/GenBank/DDBJ databases">
        <title>Multicomponent nature underlies the extraordinary mechanical properties of spider dragline silk.</title>
        <authorList>
            <person name="Kono N."/>
            <person name="Nakamura H."/>
            <person name="Mori M."/>
            <person name="Yoshida Y."/>
            <person name="Ohtoshi R."/>
            <person name="Malay A.D."/>
            <person name="Moran D.A.P."/>
            <person name="Tomita M."/>
            <person name="Numata K."/>
            <person name="Arakawa K."/>
        </authorList>
    </citation>
    <scope>NUCLEOTIDE SEQUENCE</scope>
</reference>
<proteinExistence type="inferred from homology"/>
<keyword evidence="12 14" id="KW-0472">Membrane</keyword>
<dbReference type="OrthoDB" id="6501435at2759"/>
<keyword evidence="8" id="KW-0492">Microsome</keyword>
<dbReference type="InterPro" id="IPR002401">
    <property type="entry name" value="Cyt_P450_E_grp-I"/>
</dbReference>
<sequence length="790" mass="90039">MEVLSTLLAILASYTLFVIIRFVLNRQERHKILKRYGISGPEPHFLSGSMHKLKSGATPNDVITSWLKKYGNVYPSVSSGLKDDEIVANAYVFLLAGYETTANALAFTFYLLIKHPDIQEKLYQEIKDVEDSNYNSIQSIQYLDQVFSESLRYYPPLTGFISRACAEDHQVGSYTIPKGGIILAPVWDIHHDPKYWPDLWKFDPDRFSPEKKTSLNSMAYMPFGIGRRNCIGSRFAQLEAKLTIFRLVNKFKFETCEKTEDPLPLVCPTVVINPANVNISFVLLVSGKGSTEMEVFSTILVVLASYLGLVILRWAINRHQRLKLLKRHGIPGPEPSFLSGNMDTLKSEPTPNDLITSWLKQYGNVFGYYLGEIPYVVVNDLEMLKQIFIKDFNVFTNRQEMHLDVSPLNKTIIALKDKRWKEVRSLLTPTFSSGKIKLMTNIVDKKVDVTVAEVSKKAEENEMFDMYELIQGLTLDVIADCALAMKTHCQENPKDIFLIAVRDFFRFANNRAVEYAIMFPFVATIMTFISNYLTAGQMTTLMVDSVKSAIATRRKNPEIKSMDILQLMLDHSESVLKDGTGLTDEEIIANAYVFLLAGYETTATALAFTFYLLIKHPDIQERLYKEIEEVDDSSYNTIQGLQYLDQVFSEALRYYPPVTGFVSRFCSEDHQVGSYTIPRGATVLAPVWDIHHDPKYWPDPWKFDPDRFSSENKASLNTMAYMPFGIGRRNCIGARFAQLEAKLAIFRLVKRFKFETCEKTDDPLPLICPTVIINPTNGIYLRAVPRTTML</sequence>
<dbReference type="FunFam" id="1.10.630.10:FF:000042">
    <property type="entry name" value="Cytochrome P450"/>
    <property type="match status" value="1"/>
</dbReference>
<comment type="cofactor">
    <cofactor evidence="1 13">
        <name>heme</name>
        <dbReference type="ChEBI" id="CHEBI:30413"/>
    </cofactor>
</comment>
<dbReference type="AlphaFoldDB" id="A0A8X6LH79"/>
<comment type="subcellular location">
    <subcellularLocation>
        <location evidence="3">Endoplasmic reticulum membrane</location>
        <topology evidence="3">Peripheral membrane protein</topology>
    </subcellularLocation>
    <subcellularLocation>
        <location evidence="2">Microsome membrane</location>
        <topology evidence="2">Peripheral membrane protein</topology>
    </subcellularLocation>
</comment>
<keyword evidence="14" id="KW-0812">Transmembrane</keyword>